<gene>
    <name evidence="1" type="ORF">QAD02_016384</name>
</gene>
<comment type="caution">
    <text evidence="1">The sequence shown here is derived from an EMBL/GenBank/DDBJ whole genome shotgun (WGS) entry which is preliminary data.</text>
</comment>
<name>A0ACC2PAY4_9HYME</name>
<reference evidence="1" key="1">
    <citation type="submission" date="2023-04" db="EMBL/GenBank/DDBJ databases">
        <title>A chromosome-level genome assembly of the parasitoid wasp Eretmocerus hayati.</title>
        <authorList>
            <person name="Zhong Y."/>
            <person name="Liu S."/>
            <person name="Liu Y."/>
        </authorList>
    </citation>
    <scope>NUCLEOTIDE SEQUENCE</scope>
    <source>
        <strain evidence="1">ZJU_SS_LIU_2023</strain>
    </source>
</reference>
<dbReference type="Proteomes" id="UP001239111">
    <property type="component" value="Chromosome 2"/>
</dbReference>
<organism evidence="1 2">
    <name type="scientific">Eretmocerus hayati</name>
    <dbReference type="NCBI Taxonomy" id="131215"/>
    <lineage>
        <taxon>Eukaryota</taxon>
        <taxon>Metazoa</taxon>
        <taxon>Ecdysozoa</taxon>
        <taxon>Arthropoda</taxon>
        <taxon>Hexapoda</taxon>
        <taxon>Insecta</taxon>
        <taxon>Pterygota</taxon>
        <taxon>Neoptera</taxon>
        <taxon>Endopterygota</taxon>
        <taxon>Hymenoptera</taxon>
        <taxon>Apocrita</taxon>
        <taxon>Proctotrupomorpha</taxon>
        <taxon>Chalcidoidea</taxon>
        <taxon>Aphelinidae</taxon>
        <taxon>Aphelininae</taxon>
        <taxon>Eretmocerus</taxon>
    </lineage>
</organism>
<evidence type="ECO:0000313" key="2">
    <source>
        <dbReference type="Proteomes" id="UP001239111"/>
    </source>
</evidence>
<keyword evidence="2" id="KW-1185">Reference proteome</keyword>
<accession>A0ACC2PAY4</accession>
<protein>
    <submittedName>
        <fullName evidence="1">Uncharacterized protein</fullName>
    </submittedName>
</protein>
<dbReference type="EMBL" id="CM056742">
    <property type="protein sequence ID" value="KAJ8680597.1"/>
    <property type="molecule type" value="Genomic_DNA"/>
</dbReference>
<evidence type="ECO:0000313" key="1">
    <source>
        <dbReference type="EMBL" id="KAJ8680597.1"/>
    </source>
</evidence>
<proteinExistence type="predicted"/>
<sequence length="124" mass="14163">MESGVEERTDAIRCRVALCAQPRLDRSGFRQPSIVQIHPARIWFEPVHPLIVLLLMLRFAHPAGNTGLLQPHMQLALDIFWARSYGMFLLMSLDFGRDEVAKESWADVGTESARPTLFTMFCFD</sequence>